<evidence type="ECO:0000259" key="9">
    <source>
        <dbReference type="Pfam" id="PF00133"/>
    </source>
</evidence>
<dbReference type="EC" id="6.1.1.4" evidence="2"/>
<dbReference type="InterPro" id="IPR002302">
    <property type="entry name" value="Leu-tRNA-ligase"/>
</dbReference>
<dbReference type="PROSITE" id="PS00178">
    <property type="entry name" value="AA_TRNA_LIGASE_I"/>
    <property type="match status" value="1"/>
</dbReference>
<dbReference type="RefSeq" id="WP_280955976.1">
    <property type="nucleotide sequence ID" value="NZ_CP092145.1"/>
</dbReference>
<feature type="domain" description="Aminoacyl-tRNA synthetase class Ia" evidence="9">
    <location>
        <begin position="15"/>
        <end position="261"/>
    </location>
</feature>
<dbReference type="AlphaFoldDB" id="A0AAJ6FGJ0"/>
<evidence type="ECO:0000256" key="5">
    <source>
        <dbReference type="ARBA" id="ARBA00022840"/>
    </source>
</evidence>
<keyword evidence="3 8" id="KW-0436">Ligase</keyword>
<dbReference type="GO" id="GO:0004823">
    <property type="term" value="F:leucine-tRNA ligase activity"/>
    <property type="evidence" value="ECO:0007669"/>
    <property type="project" value="UniProtKB-EC"/>
</dbReference>
<dbReference type="EMBL" id="CP092148">
    <property type="protein sequence ID" value="WGS67170.1"/>
    <property type="molecule type" value="Genomic_DNA"/>
</dbReference>
<keyword evidence="7 8" id="KW-0030">Aminoacyl-tRNA synthetase</keyword>
<protein>
    <recommendedName>
        <fullName evidence="2">leucine--tRNA ligase</fullName>
        <ecNumber evidence="2">6.1.1.4</ecNumber>
    </recommendedName>
</protein>
<evidence type="ECO:0000256" key="4">
    <source>
        <dbReference type="ARBA" id="ARBA00022741"/>
    </source>
</evidence>
<dbReference type="Gene3D" id="1.10.730.10">
    <property type="entry name" value="Isoleucyl-tRNA Synthetase, Domain 1"/>
    <property type="match status" value="1"/>
</dbReference>
<evidence type="ECO:0000256" key="1">
    <source>
        <dbReference type="ARBA" id="ARBA00005594"/>
    </source>
</evidence>
<evidence type="ECO:0000256" key="8">
    <source>
        <dbReference type="RuleBase" id="RU363035"/>
    </source>
</evidence>
<name>A0AAJ6FGJ0_CARRU</name>
<dbReference type="Pfam" id="PF00133">
    <property type="entry name" value="tRNA-synt_1"/>
    <property type="match status" value="2"/>
</dbReference>
<dbReference type="InterPro" id="IPR014729">
    <property type="entry name" value="Rossmann-like_a/b/a_fold"/>
</dbReference>
<dbReference type="PANTHER" id="PTHR43740:SF2">
    <property type="entry name" value="LEUCINE--TRNA LIGASE, MITOCHONDRIAL"/>
    <property type="match status" value="1"/>
</dbReference>
<evidence type="ECO:0000256" key="6">
    <source>
        <dbReference type="ARBA" id="ARBA00022917"/>
    </source>
</evidence>
<gene>
    <name evidence="10" type="ORF">MEJ65_00665</name>
</gene>
<feature type="domain" description="Aminoacyl-tRNA synthetase class Ia" evidence="9">
    <location>
        <begin position="447"/>
        <end position="482"/>
    </location>
</feature>
<evidence type="ECO:0000313" key="11">
    <source>
        <dbReference type="Proteomes" id="UP001237869"/>
    </source>
</evidence>
<dbReference type="InterPro" id="IPR001412">
    <property type="entry name" value="aa-tRNA-synth_I_CS"/>
</dbReference>
<dbReference type="GO" id="GO:0005524">
    <property type="term" value="F:ATP binding"/>
    <property type="evidence" value="ECO:0007669"/>
    <property type="project" value="UniProtKB-KW"/>
</dbReference>
<dbReference type="Gene3D" id="3.40.50.620">
    <property type="entry name" value="HUPs"/>
    <property type="match status" value="2"/>
</dbReference>
<dbReference type="Proteomes" id="UP001237869">
    <property type="component" value="Chromosome"/>
</dbReference>
<dbReference type="PRINTS" id="PR00985">
    <property type="entry name" value="TRNASYNTHLEU"/>
</dbReference>
<organism evidence="10 11">
    <name type="scientific">Carsonella ruddii</name>
    <dbReference type="NCBI Taxonomy" id="114186"/>
    <lineage>
        <taxon>Bacteria</taxon>
        <taxon>Pseudomonadati</taxon>
        <taxon>Pseudomonadota</taxon>
        <taxon>Gammaproteobacteria</taxon>
        <taxon>Oceanospirillales</taxon>
        <taxon>Halomonadaceae</taxon>
        <taxon>Zymobacter group</taxon>
        <taxon>Candidatus Carsonella</taxon>
    </lineage>
</organism>
<dbReference type="SUPFAM" id="SSF52374">
    <property type="entry name" value="Nucleotidylyl transferase"/>
    <property type="match status" value="1"/>
</dbReference>
<keyword evidence="6 8" id="KW-0648">Protein biosynthesis</keyword>
<evidence type="ECO:0000256" key="2">
    <source>
        <dbReference type="ARBA" id="ARBA00013164"/>
    </source>
</evidence>
<reference evidence="10" key="1">
    <citation type="submission" date="2022-02" db="EMBL/GenBank/DDBJ databases">
        <title>Long-read sequencing of the primary endosymbionts of Cacopsylla melanoneura.</title>
        <authorList>
            <person name="Dittmer J."/>
            <person name="Corretto E."/>
            <person name="Stauffer C."/>
            <person name="Schuler H."/>
        </authorList>
    </citation>
    <scope>NUCLEOTIDE SEQUENCE</scope>
    <source>
        <strain evidence="10">Cmel4</strain>
    </source>
</reference>
<evidence type="ECO:0000256" key="3">
    <source>
        <dbReference type="ARBA" id="ARBA00022598"/>
    </source>
</evidence>
<evidence type="ECO:0000313" key="10">
    <source>
        <dbReference type="EMBL" id="WGS67170.1"/>
    </source>
</evidence>
<keyword evidence="4 8" id="KW-0547">Nucleotide-binding</keyword>
<comment type="similarity">
    <text evidence="1 8">Belongs to the class-I aminoacyl-tRNA synthetase family.</text>
</comment>
<accession>A0AAJ6FGJ0</accession>
<proteinExistence type="inferred from homology"/>
<evidence type="ECO:0000256" key="7">
    <source>
        <dbReference type="ARBA" id="ARBA00023146"/>
    </source>
</evidence>
<sequence length="631" mass="77270">MIYFKNPIFIENKIEKNIKNNKKENFFCLPMFPYPSGKLHLGHVRNYVLTDIISRIKFLEKKNVLHPIAWDSFGLPAENISKINNLCPLKWTISNIKLMRNQFKKLSIYTNKNSEFLTCDFNFYKWEFFLLIYFLKNDLLYKNFEKVYWDKEEKCILSNEQINNNICWRSGIKPEKKKIFTWFINIKKYTKRLIFNLKKIKWSNKIKKIQNKWINIKLFFIRKIFFLYLNINIYYINIKKLKKIKKNIIYLIIKNNFYKKIFKKKIFFFDKIKKKKKKIILTNFDIENIIFFKKKINLFTNKKVIFYIKKSNIKNWAFERYRLWGSPFFYKKIKNRNFKSKSSIDTFFQSSWYYLNYLKTKNLNNKKKNFWFPIKNYVGGEEHANLHLLYLRIINSIFYDFNILNKKEIVLNLINQGFILNKVYYKIINNKKFFCKKKKKVFCLGLEKMSKSKKNGINPLKIVFKKGSDILRLLIISNKPICKIIDWDLINFNYVEKFIKKINNLIKLKNYNNKNIINIKKTINIKKIHNIVSYINKILINNNSIKQLELIIFWLYPIIPNISKIFWFKIGNKYPIEKFIFKNRFFFKFNLYYYKKFIKKIEKINLKNFKNTFIYIQKIIISMDEISILLN</sequence>
<dbReference type="InterPro" id="IPR002300">
    <property type="entry name" value="aa-tRNA-synth_Ia"/>
</dbReference>
<dbReference type="PANTHER" id="PTHR43740">
    <property type="entry name" value="LEUCYL-TRNA SYNTHETASE"/>
    <property type="match status" value="1"/>
</dbReference>
<dbReference type="GO" id="GO:0006429">
    <property type="term" value="P:leucyl-tRNA aminoacylation"/>
    <property type="evidence" value="ECO:0007669"/>
    <property type="project" value="InterPro"/>
</dbReference>
<keyword evidence="5 8" id="KW-0067">ATP-binding</keyword>